<feature type="region of interest" description="Disordered" evidence="8">
    <location>
        <begin position="810"/>
        <end position="830"/>
    </location>
</feature>
<keyword evidence="11" id="KW-1185">Reference proteome</keyword>
<dbReference type="GO" id="GO:0006120">
    <property type="term" value="P:mitochondrial electron transport, NADH to ubiquinone"/>
    <property type="evidence" value="ECO:0007669"/>
    <property type="project" value="TreeGrafter"/>
</dbReference>
<evidence type="ECO:0000256" key="5">
    <source>
        <dbReference type="ARBA" id="ARBA00030505"/>
    </source>
</evidence>
<dbReference type="PROSITE" id="PS00535">
    <property type="entry name" value="COMPLEX1_49K"/>
    <property type="match status" value="1"/>
</dbReference>
<dbReference type="GO" id="GO:0048038">
    <property type="term" value="F:quinone binding"/>
    <property type="evidence" value="ECO:0007669"/>
    <property type="project" value="InterPro"/>
</dbReference>
<dbReference type="Pfam" id="PF09741">
    <property type="entry name" value="DUF2045"/>
    <property type="match status" value="1"/>
</dbReference>
<evidence type="ECO:0000313" key="11">
    <source>
        <dbReference type="Proteomes" id="UP000466442"/>
    </source>
</evidence>
<dbReference type="GO" id="GO:0051287">
    <property type="term" value="F:NAD binding"/>
    <property type="evidence" value="ECO:0007669"/>
    <property type="project" value="InterPro"/>
</dbReference>
<evidence type="ECO:0000256" key="8">
    <source>
        <dbReference type="SAM" id="MobiDB-lite"/>
    </source>
</evidence>
<dbReference type="Pfam" id="PF00346">
    <property type="entry name" value="Complex1_49kDa"/>
    <property type="match status" value="1"/>
</dbReference>
<comment type="caution">
    <text evidence="10">The sequence shown here is derived from an EMBL/GenBank/DDBJ whole genome shotgun (WGS) entry which is preliminary data.</text>
</comment>
<evidence type="ECO:0000256" key="3">
    <source>
        <dbReference type="ARBA" id="ARBA00022967"/>
    </source>
</evidence>
<name>A0A8S9WUX2_APOLU</name>
<dbReference type="FunFam" id="1.10.645.10:FF:000005">
    <property type="entry name" value="NADH-quinone oxidoreductase subunit D"/>
    <property type="match status" value="1"/>
</dbReference>
<dbReference type="OrthoDB" id="1906921at2759"/>
<evidence type="ECO:0000256" key="7">
    <source>
        <dbReference type="RuleBase" id="RU003685"/>
    </source>
</evidence>
<dbReference type="InterPro" id="IPR014029">
    <property type="entry name" value="NADH_UbQ_OxRdtase_49kDa_CS"/>
</dbReference>
<dbReference type="PANTHER" id="PTHR11993:SF10">
    <property type="entry name" value="NADH DEHYDROGENASE [UBIQUINONE] IRON-SULFUR PROTEIN 2, MITOCHONDRIAL"/>
    <property type="match status" value="1"/>
</dbReference>
<organism evidence="10 11">
    <name type="scientific">Apolygus lucorum</name>
    <name type="common">Small green plant bug</name>
    <name type="synonym">Lygocoris lucorum</name>
    <dbReference type="NCBI Taxonomy" id="248454"/>
    <lineage>
        <taxon>Eukaryota</taxon>
        <taxon>Metazoa</taxon>
        <taxon>Ecdysozoa</taxon>
        <taxon>Arthropoda</taxon>
        <taxon>Hexapoda</taxon>
        <taxon>Insecta</taxon>
        <taxon>Pterygota</taxon>
        <taxon>Neoptera</taxon>
        <taxon>Paraneoptera</taxon>
        <taxon>Hemiptera</taxon>
        <taxon>Heteroptera</taxon>
        <taxon>Panheteroptera</taxon>
        <taxon>Cimicomorpha</taxon>
        <taxon>Miridae</taxon>
        <taxon>Mirini</taxon>
        <taxon>Apolygus</taxon>
    </lineage>
</organism>
<dbReference type="InterPro" id="IPR029014">
    <property type="entry name" value="NiFe-Hase_large"/>
</dbReference>
<dbReference type="GO" id="GO:0005739">
    <property type="term" value="C:mitochondrion"/>
    <property type="evidence" value="ECO:0007669"/>
    <property type="project" value="GOC"/>
</dbReference>
<dbReference type="SUPFAM" id="SSF56762">
    <property type="entry name" value="HydB/Nqo4-like"/>
    <property type="match status" value="1"/>
</dbReference>
<dbReference type="GO" id="GO:0016651">
    <property type="term" value="F:oxidoreductase activity, acting on NAD(P)H"/>
    <property type="evidence" value="ECO:0007669"/>
    <property type="project" value="InterPro"/>
</dbReference>
<feature type="domain" description="NADH-quinone oxidoreductase subunit D" evidence="9">
    <location>
        <begin position="198"/>
        <end position="464"/>
    </location>
</feature>
<comment type="similarity">
    <text evidence="1 7">Belongs to the complex I 49 kDa subunit family.</text>
</comment>
<dbReference type="Proteomes" id="UP000466442">
    <property type="component" value="Unassembled WGS sequence"/>
</dbReference>
<gene>
    <name evidence="10" type="ORF">GE061_006186</name>
</gene>
<keyword evidence="4 7" id="KW-0520">NAD</keyword>
<evidence type="ECO:0000256" key="1">
    <source>
        <dbReference type="ARBA" id="ARBA00005769"/>
    </source>
</evidence>
<accession>A0A8S9WUX2</accession>
<dbReference type="PANTHER" id="PTHR11993">
    <property type="entry name" value="NADH-UBIQUINONE OXIDOREDUCTASE 49 KDA SUBUNIT"/>
    <property type="match status" value="1"/>
</dbReference>
<dbReference type="AlphaFoldDB" id="A0A8S9WUX2"/>
<dbReference type="InterPro" id="IPR022885">
    <property type="entry name" value="NDH1_su_D/H"/>
</dbReference>
<keyword evidence="3 7" id="KW-1278">Translocase</keyword>
<evidence type="ECO:0000256" key="6">
    <source>
        <dbReference type="ARBA" id="ARBA00031562"/>
    </source>
</evidence>
<dbReference type="Gene3D" id="1.10.645.10">
    <property type="entry name" value="Cytochrome-c3 Hydrogenase, chain B"/>
    <property type="match status" value="1"/>
</dbReference>
<evidence type="ECO:0000313" key="10">
    <source>
        <dbReference type="EMBL" id="KAF6199888.1"/>
    </source>
</evidence>
<evidence type="ECO:0000256" key="2">
    <source>
        <dbReference type="ARBA" id="ARBA00022448"/>
    </source>
</evidence>
<protein>
    <recommendedName>
        <fullName evidence="5">Complex I-49kD</fullName>
    </recommendedName>
    <alternativeName>
        <fullName evidence="6">NADH-ubiquinone oxidoreductase 49 kDa subunit</fullName>
    </alternativeName>
</protein>
<dbReference type="InterPro" id="IPR019141">
    <property type="entry name" value="DUF2045"/>
</dbReference>
<evidence type="ECO:0000259" key="9">
    <source>
        <dbReference type="Pfam" id="PF00346"/>
    </source>
</evidence>
<reference evidence="10" key="1">
    <citation type="journal article" date="2021" name="Mol. Ecol. Resour.">
        <title>Apolygus lucorum genome provides insights into omnivorousness and mesophyll feeding.</title>
        <authorList>
            <person name="Liu Y."/>
            <person name="Liu H."/>
            <person name="Wang H."/>
            <person name="Huang T."/>
            <person name="Liu B."/>
            <person name="Yang B."/>
            <person name="Yin L."/>
            <person name="Li B."/>
            <person name="Zhang Y."/>
            <person name="Zhang S."/>
            <person name="Jiang F."/>
            <person name="Zhang X."/>
            <person name="Ren Y."/>
            <person name="Wang B."/>
            <person name="Wang S."/>
            <person name="Lu Y."/>
            <person name="Wu K."/>
            <person name="Fan W."/>
            <person name="Wang G."/>
        </authorList>
    </citation>
    <scope>NUCLEOTIDE SEQUENCE</scope>
    <source>
        <strain evidence="10">12Hb</strain>
    </source>
</reference>
<evidence type="ECO:0000256" key="4">
    <source>
        <dbReference type="ARBA" id="ARBA00023027"/>
    </source>
</evidence>
<sequence>MAAALAKVFSKSSILNFPGSKSLLRSSAPLFFNNSDRCASKWYPDMDFLKSMSGVVMMPDENNKHLRVENWTPEGNIVEKSVKNLTLNFGPQHPAAHGVLRLVLELDGENVVRADPHIGLLHRGTEKLIEYKTYTQALPYFDRLDYVSMMCNEQCYSLAVEKLLGIDIPLRAKYIRVLFAEITRILNHIMAVGTHALDVGAMTPFFWLFEEREKMMEFYERVSGARMHAAYIRPGGVSLDMPLGLCDDIYDFIVKFPERLDETEDMLTNNRIWKERTIDIGVVSAEEALNYGFSGVMLRGSGIKWDLRKSQPYDAYNLVDFDVPIGTKGDCYDRYLIRVEEMRQSLKIIEQCLNQMPEGEIKTDDNKVSPPSRAEMKNSMEALIHHFKLFSQGYQVPPGSTYTAIEAPKGEFGVYLISDGSSRPFRCKIKAPGFAHLAALEKIGKGHMLADIVAIIGTLDVVFATETSSFESPFEIFGRCVTTAKMSTLSLSMFNSTPTVLEQLLEEINFQRAKEMRQLMKDDSGFVMLTGSSYWTDLFVRHFLFQPEHCIDGDDMLFFVRKKHIKGTPRYLPKFETEIAVHRKDSKKLPIGDPELDWEETVYLNLIIHQFEYILTIAICTRTSPKQLQILRRISQKVYASPSRRRMDTKGEVEEITYPHICFMVDNFNEVMSEMLVRDGELVCVELMASDRDGKMQGVLFSGSIRYDALKHVYDARASMSSKMAQRMSFGLLSNSSQRVEFVTMKGPQGKGHAEMAVTKPKGCGAETPTSEPGYCAIDLWDEDWEDPDDMFLCRHQRRLSDPSANLSTFVRGGWQKKPNTEGSRARSENEGLDTMANCTTHIQAGDLRDDSCMLPKETLERLKKVWKEEVRSKIGADGTVVTYWCELREKRKKALAGELDDGAINPLWTMRGFTQTFHMWKESKRAQSVPLNSFLTYVTLPWWSITKDILDSRTEPILTF</sequence>
<feature type="region of interest" description="Disordered" evidence="8">
    <location>
        <begin position="747"/>
        <end position="768"/>
    </location>
</feature>
<dbReference type="EMBL" id="WIXP02000014">
    <property type="protein sequence ID" value="KAF6199888.1"/>
    <property type="molecule type" value="Genomic_DNA"/>
</dbReference>
<dbReference type="HAMAP" id="MF_01358">
    <property type="entry name" value="NDH1_NuoD"/>
    <property type="match status" value="1"/>
</dbReference>
<dbReference type="NCBIfam" id="TIGR01962">
    <property type="entry name" value="NuoD"/>
    <property type="match status" value="1"/>
</dbReference>
<keyword evidence="2 7" id="KW-0813">Transport</keyword>
<dbReference type="InterPro" id="IPR001135">
    <property type="entry name" value="NADH_Q_OxRdtase_suD"/>
</dbReference>
<dbReference type="NCBIfam" id="NF004739">
    <property type="entry name" value="PRK06075.1"/>
    <property type="match status" value="1"/>
</dbReference>
<proteinExistence type="inferred from homology"/>